<evidence type="ECO:0000259" key="5">
    <source>
        <dbReference type="Pfam" id="PF12867"/>
    </source>
</evidence>
<keyword evidence="8" id="KW-1185">Reference proteome</keyword>
<dbReference type="SUPFAM" id="SSF53335">
    <property type="entry name" value="S-adenosyl-L-methionine-dependent methyltransferases"/>
    <property type="match status" value="1"/>
</dbReference>
<dbReference type="InterPro" id="IPR016187">
    <property type="entry name" value="CTDL_fold"/>
</dbReference>
<feature type="domain" description="DinB-like" evidence="5">
    <location>
        <begin position="45"/>
        <end position="180"/>
    </location>
</feature>
<dbReference type="GO" id="GO:0032259">
    <property type="term" value="P:methylation"/>
    <property type="evidence" value="ECO:0007669"/>
    <property type="project" value="UniProtKB-KW"/>
</dbReference>
<evidence type="ECO:0000313" key="7">
    <source>
        <dbReference type="EMBL" id="BBP47078.1"/>
    </source>
</evidence>
<feature type="domain" description="Sulfatase-modifying factor enzyme-like" evidence="4">
    <location>
        <begin position="214"/>
        <end position="460"/>
    </location>
</feature>
<dbReference type="Proteomes" id="UP000501726">
    <property type="component" value="Chromosome"/>
</dbReference>
<dbReference type="Pfam" id="PF03781">
    <property type="entry name" value="FGE-sulfatase"/>
    <property type="match status" value="1"/>
</dbReference>
<protein>
    <submittedName>
        <fullName evidence="7">SAM-dependent methyltransferase</fullName>
    </submittedName>
</protein>
<organism evidence="7 8">
    <name type="scientific">Thiosulfatimonas sediminis</name>
    <dbReference type="NCBI Taxonomy" id="2675054"/>
    <lineage>
        <taxon>Bacteria</taxon>
        <taxon>Pseudomonadati</taxon>
        <taxon>Pseudomonadota</taxon>
        <taxon>Gammaproteobacteria</taxon>
        <taxon>Thiotrichales</taxon>
        <taxon>Piscirickettsiaceae</taxon>
        <taxon>Thiosulfatimonas</taxon>
    </lineage>
</organism>
<dbReference type="Gene3D" id="3.90.1580.10">
    <property type="entry name" value="paralog of FGE (formylglycine-generating enzyme)"/>
    <property type="match status" value="1"/>
</dbReference>
<dbReference type="InterPro" id="IPR005532">
    <property type="entry name" value="SUMF_dom"/>
</dbReference>
<dbReference type="NCBIfam" id="TIGR04344">
    <property type="entry name" value="ovoA_Nterm"/>
    <property type="match status" value="1"/>
</dbReference>
<dbReference type="InterPro" id="IPR027577">
    <property type="entry name" value="OvoA_Nterm"/>
</dbReference>
<proteinExistence type="predicted"/>
<dbReference type="InterPro" id="IPR051043">
    <property type="entry name" value="Sulfatase_Mod_Factor_Kinase"/>
</dbReference>
<dbReference type="InterPro" id="IPR027625">
    <property type="entry name" value="OvoA_Cterm"/>
</dbReference>
<comment type="pathway">
    <text evidence="3">Amino-acid biosynthesis; ergothioneine biosynthesis.</text>
</comment>
<evidence type="ECO:0000259" key="6">
    <source>
        <dbReference type="Pfam" id="PF13847"/>
    </source>
</evidence>
<dbReference type="GO" id="GO:0120147">
    <property type="term" value="F:formylglycine-generating oxidase activity"/>
    <property type="evidence" value="ECO:0007669"/>
    <property type="project" value="TreeGrafter"/>
</dbReference>
<evidence type="ECO:0000259" key="4">
    <source>
        <dbReference type="Pfam" id="PF03781"/>
    </source>
</evidence>
<dbReference type="SUPFAM" id="SSF56436">
    <property type="entry name" value="C-type lectin-like"/>
    <property type="match status" value="1"/>
</dbReference>
<sequence>METAFSADVFNKSLPINQQCNLISHNIVLNHGDVESKRAEIKSYFNQTFDLYEALFETLANDEAFYLRPCSLRHPLIFYFGHTATFFTNKLVLAKLLPKRINPQIEAMCAIGVDEMSWDDLNDAHYDWPSVQAIRNYRQEVRAAINQLIDQVEFTMPINWQSPLWPVMMGIEHERIHLETSSVLIRQLPIESVLPSPLFPLCPLQDVSAPNNTLLTVTAGDININHQDPAQYYGWDNEYGKHHAHVQAFKASQYLVSNQEFFEFVEAGGYENSQYWDEEGNRWRTFSPVKHPSFWLQKDNKWYLRCMTDEIAMPWSWPAEVNFHEAAAFCRWKAEQTGKPIRLPSEDEWLRLRDFSQALDYQDEANCNLQMYASSTPVNGCAAGDFFDVIGNVWQWTQTPIYPFDGFKVHPLYDDFTTPTFDNQHNIFKGGSWISTGNEINGHSRYAFRRHFFQHAGFRYIESKAEVQTEFSTYETDGSVAQYCEFHYGAEYFNVPNFAKTYAQHAINIISTDRDFSHRADLRVLEVGCSVGRACFELATYFNEVTGLDFSARFIRIANQLQTTGSVLYTIPQEGEIMAFKEQKLRDLGLAKTASKCEFLQQDASNMKPIFTGYDMIIAVNLLDRLYEPKKFLQDVAHRLNDGGLLMLASPYSWDETFTQKENWLGGYKDGQSGENVHTLESIEQLLSPDFAMLGAPQDIPFVIRETQRKFQHTMSQLTLWKKR</sequence>
<evidence type="ECO:0000256" key="3">
    <source>
        <dbReference type="ARBA" id="ARBA00037882"/>
    </source>
</evidence>
<keyword evidence="2" id="KW-0408">Iron</keyword>
<dbReference type="EMBL" id="AP021889">
    <property type="protein sequence ID" value="BBP47078.1"/>
    <property type="molecule type" value="Genomic_DNA"/>
</dbReference>
<reference evidence="8" key="1">
    <citation type="submission" date="2019-11" db="EMBL/GenBank/DDBJ databases">
        <title>Isolation and characterization of two novel species in the genus Thiomicrorhabdus.</title>
        <authorList>
            <person name="Mochizuki J."/>
            <person name="Kojima H."/>
            <person name="Fukui M."/>
        </authorList>
    </citation>
    <scope>NUCLEOTIDE SEQUENCE [LARGE SCALE GENOMIC DNA]</scope>
    <source>
        <strain evidence="8">aks77</strain>
    </source>
</reference>
<dbReference type="Pfam" id="PF13847">
    <property type="entry name" value="Methyltransf_31"/>
    <property type="match status" value="1"/>
</dbReference>
<keyword evidence="1" id="KW-0560">Oxidoreductase</keyword>
<dbReference type="GO" id="GO:0008168">
    <property type="term" value="F:methyltransferase activity"/>
    <property type="evidence" value="ECO:0007669"/>
    <property type="project" value="UniProtKB-KW"/>
</dbReference>
<dbReference type="InterPro" id="IPR024775">
    <property type="entry name" value="DinB-like"/>
</dbReference>
<dbReference type="InterPro" id="IPR042095">
    <property type="entry name" value="SUMF_sf"/>
</dbReference>
<dbReference type="InterPro" id="IPR025714">
    <property type="entry name" value="Methyltranfer_dom"/>
</dbReference>
<dbReference type="PANTHER" id="PTHR23150:SF26">
    <property type="entry name" value="GENERIC METHYLTRANSFERASE"/>
    <property type="match status" value="1"/>
</dbReference>
<name>A0A6F8PYK6_9GAMM</name>
<evidence type="ECO:0000256" key="2">
    <source>
        <dbReference type="ARBA" id="ARBA00023004"/>
    </source>
</evidence>
<feature type="domain" description="Methyltransferase" evidence="6">
    <location>
        <begin position="520"/>
        <end position="661"/>
    </location>
</feature>
<dbReference type="RefSeq" id="WP_173274146.1">
    <property type="nucleotide sequence ID" value="NZ_AP021889.1"/>
</dbReference>
<evidence type="ECO:0000256" key="1">
    <source>
        <dbReference type="ARBA" id="ARBA00023002"/>
    </source>
</evidence>
<dbReference type="AlphaFoldDB" id="A0A6F8PYK6"/>
<dbReference type="CDD" id="cd02440">
    <property type="entry name" value="AdoMet_MTases"/>
    <property type="match status" value="1"/>
</dbReference>
<dbReference type="KEGG" id="tse:THMIRHAS_24510"/>
<accession>A0A6F8PYK6</accession>
<keyword evidence="7" id="KW-0808">Transferase</keyword>
<keyword evidence="7" id="KW-0489">Methyltransferase</keyword>
<dbReference type="InterPro" id="IPR029063">
    <property type="entry name" value="SAM-dependent_MTases_sf"/>
</dbReference>
<dbReference type="PANTHER" id="PTHR23150">
    <property type="entry name" value="SULFATASE MODIFYING FACTOR 1, 2"/>
    <property type="match status" value="1"/>
</dbReference>
<dbReference type="FunFam" id="3.90.1580.10:FF:000006">
    <property type="entry name" value="Generic methyltransferase, putative"/>
    <property type="match status" value="1"/>
</dbReference>
<dbReference type="Pfam" id="PF12867">
    <property type="entry name" value="DinB_2"/>
    <property type="match status" value="1"/>
</dbReference>
<dbReference type="NCBIfam" id="TIGR04345">
    <property type="entry name" value="ovoA_Cterm"/>
    <property type="match status" value="1"/>
</dbReference>
<dbReference type="Gene3D" id="3.40.50.150">
    <property type="entry name" value="Vaccinia Virus protein VP39"/>
    <property type="match status" value="1"/>
</dbReference>
<evidence type="ECO:0000313" key="8">
    <source>
        <dbReference type="Proteomes" id="UP000501726"/>
    </source>
</evidence>
<gene>
    <name evidence="7" type="ORF">THMIRHAS_24510</name>
</gene>